<organism evidence="2 3">
    <name type="scientific">Pseudoleptotrichia goodfellowii F0264</name>
    <dbReference type="NCBI Taxonomy" id="596323"/>
    <lineage>
        <taxon>Bacteria</taxon>
        <taxon>Fusobacteriati</taxon>
        <taxon>Fusobacteriota</taxon>
        <taxon>Fusobacteriia</taxon>
        <taxon>Fusobacteriales</taxon>
        <taxon>Leptotrichiaceae</taxon>
        <taxon>Pseudoleptotrichia</taxon>
    </lineage>
</organism>
<comment type="caution">
    <text evidence="2">The sequence shown here is derived from an EMBL/GenBank/DDBJ whole genome shotgun (WGS) entry which is preliminary data.</text>
</comment>
<accession>D0GKE9</accession>
<feature type="region of interest" description="Disordered" evidence="1">
    <location>
        <begin position="99"/>
        <end position="121"/>
    </location>
</feature>
<protein>
    <recommendedName>
        <fullName evidence="4">Hemolysin</fullName>
    </recommendedName>
</protein>
<evidence type="ECO:0000256" key="1">
    <source>
        <dbReference type="SAM" id="MobiDB-lite"/>
    </source>
</evidence>
<proteinExistence type="predicted"/>
<evidence type="ECO:0000313" key="3">
    <source>
        <dbReference type="Proteomes" id="UP000004226"/>
    </source>
</evidence>
<gene>
    <name evidence="2" type="ORF">HMPREF0554_2256</name>
</gene>
<name>D0GKE9_9FUSO</name>
<feature type="compositionally biased region" description="Basic and acidic residues" evidence="1">
    <location>
        <begin position="105"/>
        <end position="120"/>
    </location>
</feature>
<evidence type="ECO:0000313" key="2">
    <source>
        <dbReference type="EMBL" id="EEY35430.1"/>
    </source>
</evidence>
<dbReference type="eggNOG" id="COG3210">
    <property type="taxonomic scope" value="Bacteria"/>
</dbReference>
<keyword evidence="3" id="KW-1185">Reference proteome</keyword>
<dbReference type="AlphaFoldDB" id="D0GKE9"/>
<dbReference type="EMBL" id="ADAD01000076">
    <property type="protein sequence ID" value="EEY35430.1"/>
    <property type="molecule type" value="Genomic_DNA"/>
</dbReference>
<dbReference type="Proteomes" id="UP000004226">
    <property type="component" value="Unassembled WGS sequence"/>
</dbReference>
<evidence type="ECO:0008006" key="4">
    <source>
        <dbReference type="Google" id="ProtNLM"/>
    </source>
</evidence>
<sequence>MNFPNGSRAYVDNQTTFILGEGSNLTIGKVENTAGIIGVEGNGKLKINEYKGKDLYNHDSLTTTGGSIGTSGAGISNENHRKEGITRHTVIGNVEIGSVTGSPINRDRSKANETTRDDHSSTNVYVESQTIDYALHPAKFKEDVGIAVLEGSATVEGALKKIDNILRGDDNSDISQSEKRRYEEIKENIIRFKTAPDMKLIAEGDLSDPDVQKRLGIGGRFNPDDPNLPEKIKERIAQVREQGQEINYFYDKVTGKIYINENADEDEIRAGIGREWGIRNEFDRGRTKPNGEGQEKGTVAGEIAYKEIEDRTKEKGDKKVNPYDFEYAKFDPNSEVTGDKKIVSVFNASAIWFDTKLKQEKVQQSFQETYGKKYSIDWEKYNSGRIVDMVYREKINYYYYQSLNSVKTIEEFKKGKFEAADEKESVFHNIKGGKIYIGDESNKKFIEYETGKEVVLNNKLTKIIKDPVNIGTFNYYTYVLKGGGISIDKGMHGIDVYNWIRFGTGINDKSTFGERIDIFVLGTIVSTNYKELKEWSKNRKIEYIGYKELIEYDEDLKFKIEKERNRIKNRINRISGGK</sequence>
<dbReference type="RefSeq" id="WP_006806957.1">
    <property type="nucleotide sequence ID" value="NZ_ADAD01000076.1"/>
</dbReference>
<reference evidence="2 3" key="1">
    <citation type="submission" date="2009-10" db="EMBL/GenBank/DDBJ databases">
        <authorList>
            <person name="Harkins D.M."/>
            <person name="Madupu R."/>
            <person name="Durkin A.S."/>
            <person name="Torralba M."/>
            <person name="Methe B."/>
            <person name="Sutton G.G."/>
            <person name="Strausberg R.L."/>
            <person name="Nelson K.E."/>
        </authorList>
    </citation>
    <scope>NUCLEOTIDE SEQUENCE [LARGE SCALE GENOMIC DNA]</scope>
    <source>
        <strain evidence="2 3">F0264</strain>
    </source>
</reference>